<comment type="caution">
    <text evidence="2">The sequence shown here is derived from an EMBL/GenBank/DDBJ whole genome shotgun (WGS) entry which is preliminary data.</text>
</comment>
<gene>
    <name evidence="2" type="ORF">IAB94_00200</name>
</gene>
<keyword evidence="1" id="KW-0812">Transmembrane</keyword>
<evidence type="ECO:0000256" key="1">
    <source>
        <dbReference type="SAM" id="Phobius"/>
    </source>
</evidence>
<keyword evidence="1" id="KW-0472">Membrane</keyword>
<feature type="transmembrane region" description="Helical" evidence="1">
    <location>
        <begin position="20"/>
        <end position="41"/>
    </location>
</feature>
<evidence type="ECO:0000313" key="3">
    <source>
        <dbReference type="Proteomes" id="UP000823913"/>
    </source>
</evidence>
<sequence length="185" mass="21218">MTKKELLKQSIDVKQLKGTIKVLAVWAVVIFSISFVVLAAVGLRDLKNFVRTILFFLMGWGIIILVLSVPAIVISVQINIIIRSSDRCFFFKTILSDWHCIDRYFFLDLHLRSTTKFYFTIPLSIEGVEDLPQYANTGEIFNSGTMSDYFIEDWKNRNVIVAYEPVKDRVFVIGESSKFSMPTDA</sequence>
<accession>A0A9D1E577</accession>
<keyword evidence="1" id="KW-1133">Transmembrane helix</keyword>
<proteinExistence type="predicted"/>
<dbReference type="EMBL" id="DVHK01000002">
    <property type="protein sequence ID" value="HIR66450.1"/>
    <property type="molecule type" value="Genomic_DNA"/>
</dbReference>
<protein>
    <submittedName>
        <fullName evidence="2">Uncharacterized protein</fullName>
    </submittedName>
</protein>
<feature type="transmembrane region" description="Helical" evidence="1">
    <location>
        <begin position="53"/>
        <end position="82"/>
    </location>
</feature>
<dbReference type="Proteomes" id="UP000823913">
    <property type="component" value="Unassembled WGS sequence"/>
</dbReference>
<organism evidence="2 3">
    <name type="scientific">Candidatus Coproplasma avicola</name>
    <dbReference type="NCBI Taxonomy" id="2840744"/>
    <lineage>
        <taxon>Bacteria</taxon>
        <taxon>Bacillati</taxon>
        <taxon>Bacillota</taxon>
        <taxon>Clostridia</taxon>
        <taxon>Eubacteriales</taxon>
        <taxon>Candidatus Coproplasma</taxon>
    </lineage>
</organism>
<evidence type="ECO:0000313" key="2">
    <source>
        <dbReference type="EMBL" id="HIR66450.1"/>
    </source>
</evidence>
<reference evidence="2" key="2">
    <citation type="journal article" date="2021" name="PeerJ">
        <title>Extensive microbial diversity within the chicken gut microbiome revealed by metagenomics and culture.</title>
        <authorList>
            <person name="Gilroy R."/>
            <person name="Ravi A."/>
            <person name="Getino M."/>
            <person name="Pursley I."/>
            <person name="Horton D.L."/>
            <person name="Alikhan N.F."/>
            <person name="Baker D."/>
            <person name="Gharbi K."/>
            <person name="Hall N."/>
            <person name="Watson M."/>
            <person name="Adriaenssens E.M."/>
            <person name="Foster-Nyarko E."/>
            <person name="Jarju S."/>
            <person name="Secka A."/>
            <person name="Antonio M."/>
            <person name="Oren A."/>
            <person name="Chaudhuri R.R."/>
            <person name="La Ragione R."/>
            <person name="Hildebrand F."/>
            <person name="Pallen M.J."/>
        </authorList>
    </citation>
    <scope>NUCLEOTIDE SEQUENCE</scope>
    <source>
        <strain evidence="2">ChiW16-3235</strain>
    </source>
</reference>
<dbReference type="AlphaFoldDB" id="A0A9D1E577"/>
<reference evidence="2" key="1">
    <citation type="submission" date="2020-10" db="EMBL/GenBank/DDBJ databases">
        <authorList>
            <person name="Gilroy R."/>
        </authorList>
    </citation>
    <scope>NUCLEOTIDE SEQUENCE</scope>
    <source>
        <strain evidence="2">ChiW16-3235</strain>
    </source>
</reference>
<name>A0A9D1E577_9FIRM</name>